<evidence type="ECO:0000259" key="4">
    <source>
        <dbReference type="Pfam" id="PF01425"/>
    </source>
</evidence>
<comment type="similarity">
    <text evidence="1">Belongs to the amidase family.</text>
</comment>
<dbReference type="SUPFAM" id="SSF75304">
    <property type="entry name" value="Amidase signature (AS) enzymes"/>
    <property type="match status" value="1"/>
</dbReference>
<feature type="domain" description="Amidase" evidence="4">
    <location>
        <begin position="70"/>
        <end position="539"/>
    </location>
</feature>
<dbReference type="GO" id="GO:0016787">
    <property type="term" value="F:hydrolase activity"/>
    <property type="evidence" value="ECO:0007669"/>
    <property type="project" value="UniProtKB-KW"/>
</dbReference>
<dbReference type="Proteomes" id="UP000320475">
    <property type="component" value="Unassembled WGS sequence"/>
</dbReference>
<organism evidence="5 6">
    <name type="scientific">Synchytrium endobioticum</name>
    <dbReference type="NCBI Taxonomy" id="286115"/>
    <lineage>
        <taxon>Eukaryota</taxon>
        <taxon>Fungi</taxon>
        <taxon>Fungi incertae sedis</taxon>
        <taxon>Chytridiomycota</taxon>
        <taxon>Chytridiomycota incertae sedis</taxon>
        <taxon>Chytridiomycetes</taxon>
        <taxon>Synchytriales</taxon>
        <taxon>Synchytriaceae</taxon>
        <taxon>Synchytrium</taxon>
    </lineage>
</organism>
<name>A0A507CEL6_9FUNG</name>
<protein>
    <submittedName>
        <fullName evidence="5">Glutaminyl-tRNA synthase (Glutamine-hydrolysing)</fullName>
    </submittedName>
</protein>
<dbReference type="OrthoDB" id="6428749at2759"/>
<reference evidence="5 6" key="1">
    <citation type="journal article" date="2019" name="Sci. Rep.">
        <title>Comparative genomics of chytrid fungi reveal insights into the obligate biotrophic and pathogenic lifestyle of Synchytrium endobioticum.</title>
        <authorList>
            <person name="van de Vossenberg B.T.L.H."/>
            <person name="Warris S."/>
            <person name="Nguyen H.D.T."/>
            <person name="van Gent-Pelzer M.P.E."/>
            <person name="Joly D.L."/>
            <person name="van de Geest H.C."/>
            <person name="Bonants P.J.M."/>
            <person name="Smith D.S."/>
            <person name="Levesque C.A."/>
            <person name="van der Lee T.A.J."/>
        </authorList>
    </citation>
    <scope>NUCLEOTIDE SEQUENCE [LARGE SCALE GENOMIC DNA]</scope>
    <source>
        <strain evidence="5 6">LEV6574</strain>
    </source>
</reference>
<comment type="caution">
    <text evidence="5">The sequence shown here is derived from an EMBL/GenBank/DDBJ whole genome shotgun (WGS) entry which is preliminary data.</text>
</comment>
<dbReference type="VEuPathDB" id="FungiDB:SeMB42_g07847"/>
<dbReference type="PANTHER" id="PTHR46072">
    <property type="entry name" value="AMIDASE-RELATED-RELATED"/>
    <property type="match status" value="1"/>
</dbReference>
<dbReference type="EMBL" id="QEAM01000689">
    <property type="protein sequence ID" value="TPX36476.1"/>
    <property type="molecule type" value="Genomic_DNA"/>
</dbReference>
<dbReference type="Pfam" id="PF01425">
    <property type="entry name" value="Amidase"/>
    <property type="match status" value="1"/>
</dbReference>
<dbReference type="AlphaFoldDB" id="A0A507CEL6"/>
<gene>
    <name evidence="5" type="ORF">SeLEV6574_g08027</name>
</gene>
<evidence type="ECO:0000256" key="3">
    <source>
        <dbReference type="SAM" id="MobiDB-lite"/>
    </source>
</evidence>
<accession>A0A507CEL6</accession>
<evidence type="ECO:0000313" key="6">
    <source>
        <dbReference type="Proteomes" id="UP000320475"/>
    </source>
</evidence>
<evidence type="ECO:0000256" key="1">
    <source>
        <dbReference type="ARBA" id="ARBA00009199"/>
    </source>
</evidence>
<evidence type="ECO:0000256" key="2">
    <source>
        <dbReference type="ARBA" id="ARBA00022801"/>
    </source>
</evidence>
<proteinExistence type="inferred from homology"/>
<dbReference type="InterPro" id="IPR023631">
    <property type="entry name" value="Amidase_dom"/>
</dbReference>
<dbReference type="Gene3D" id="3.90.1300.10">
    <property type="entry name" value="Amidase signature (AS) domain"/>
    <property type="match status" value="1"/>
</dbReference>
<keyword evidence="2" id="KW-0378">Hydrolase</keyword>
<evidence type="ECO:0000313" key="5">
    <source>
        <dbReference type="EMBL" id="TPX36476.1"/>
    </source>
</evidence>
<sequence>MSFRSNRTSTSTSTSISSTLAKGLEEAVKAATATDIVRQITHTREWTGMSIPTMYDHIVSDLLPLAQMVMEIFCKQALEAQDDINPLTQHWMERAIRQAKALDAEFARTGVPRGPLHGVPLSVKEQIDVLGTDATLGFSKFLGDPAPQSALVIRILESAGAIPFCKTNLPQGNIAFETSNPVYGTTLHPMNPSLSPGGSSGGEAALIASCGSPLGLGTDIEGGLRIPASFCGLYALKPSSNRIPIQGVRNNIGGCLTLCLGPIGTSVADLARLVETIVDSRPWTDDATTLPIPWAIDNATDPPRFGYYTDDGLIRASPACARAVTTAVQALQAAGYECVPFQPPDVPSAVATYYALLTADGLATASGAKGHDPVDPALAPLLAGPRGLRGVIAQYRRARGDDALPSFMAGVHTRSVVDLYALQRTQLEYQSRFHALKQADGIDCIIAPVHALPAVTHGTFSRIPFGASYAVLYNLLDYAAGVVPVTTVDPAVDAPCEGTGARWTEYEKAVYRHYDAHLFADVPVGVQIVTGRLQEERCLNMMSLVDGALALSKGKTTDAAQAEAGVARSRRHVVKVSAAYSGKGSNGNSGSRKTVRASVNGLKNPGHNGVKNPKRRVSFADDLNEEFSFSSA</sequence>
<feature type="region of interest" description="Disordered" evidence="3">
    <location>
        <begin position="579"/>
        <end position="617"/>
    </location>
</feature>
<feature type="compositionally biased region" description="Low complexity" evidence="3">
    <location>
        <begin position="581"/>
        <end position="591"/>
    </location>
</feature>
<dbReference type="InterPro" id="IPR036928">
    <property type="entry name" value="AS_sf"/>
</dbReference>
<dbReference type="PANTHER" id="PTHR46072:SF10">
    <property type="entry name" value="ACETAMIDASE"/>
    <property type="match status" value="1"/>
</dbReference>